<sequence length="250" mass="27694">MLQTRPIALSIAGFDPSGGAGLLADIKTFESHQVYGLGILTANTIQTEDEFVAIRWEKRAYILQQLEVILQRYQPQVVKIGIVESGEELLHYLQVIKQHIPQAYIIWDPVLRSSTHFDFTTGIEGQTLEAILLHLDLITPNYFELDQLIPIGATPLEKAQSLSAICAVLLKGGHHPETKAVDYLLTADEQYSFYPQQVYPSTKHGTGCILSSAIASQLALGNSLYEAAQKSKQYVEKILASNSTLLAYHV</sequence>
<dbReference type="GO" id="GO:0005829">
    <property type="term" value="C:cytosol"/>
    <property type="evidence" value="ECO:0007669"/>
    <property type="project" value="TreeGrafter"/>
</dbReference>
<gene>
    <name evidence="4" type="primary">thiD</name>
    <name evidence="4" type="ORF">NCTC11179_02499</name>
</gene>
<dbReference type="SUPFAM" id="SSF53613">
    <property type="entry name" value="Ribokinase-like"/>
    <property type="match status" value="1"/>
</dbReference>
<name>A0A378U172_MYROD</name>
<organism evidence="4 5">
    <name type="scientific">Myroides odoratus</name>
    <name type="common">Flavobacterium odoratum</name>
    <dbReference type="NCBI Taxonomy" id="256"/>
    <lineage>
        <taxon>Bacteria</taxon>
        <taxon>Pseudomonadati</taxon>
        <taxon>Bacteroidota</taxon>
        <taxon>Flavobacteriia</taxon>
        <taxon>Flavobacteriales</taxon>
        <taxon>Flavobacteriaceae</taxon>
        <taxon>Myroides</taxon>
    </lineage>
</organism>
<evidence type="ECO:0000256" key="2">
    <source>
        <dbReference type="ARBA" id="ARBA00012135"/>
    </source>
</evidence>
<accession>A0A378U172</accession>
<dbReference type="AlphaFoldDB" id="A0A378U172"/>
<dbReference type="Proteomes" id="UP000255024">
    <property type="component" value="Unassembled WGS sequence"/>
</dbReference>
<evidence type="ECO:0000313" key="5">
    <source>
        <dbReference type="Proteomes" id="UP000255024"/>
    </source>
</evidence>
<dbReference type="Gene3D" id="3.40.1190.20">
    <property type="match status" value="1"/>
</dbReference>
<evidence type="ECO:0000259" key="3">
    <source>
        <dbReference type="Pfam" id="PF08543"/>
    </source>
</evidence>
<dbReference type="PANTHER" id="PTHR20858:SF17">
    <property type="entry name" value="HYDROXYMETHYLPYRIMIDINE_PHOSPHOMETHYLPYRIMIDINE KINASE THI20-RELATED"/>
    <property type="match status" value="1"/>
</dbReference>
<dbReference type="GO" id="GO:0008972">
    <property type="term" value="F:phosphomethylpyrimidine kinase activity"/>
    <property type="evidence" value="ECO:0007669"/>
    <property type="project" value="InterPro"/>
</dbReference>
<dbReference type="EMBL" id="UGQL01000002">
    <property type="protein sequence ID" value="STZ69009.1"/>
    <property type="molecule type" value="Genomic_DNA"/>
</dbReference>
<keyword evidence="4" id="KW-0418">Kinase</keyword>
<dbReference type="CDD" id="cd01169">
    <property type="entry name" value="HMPP_kinase"/>
    <property type="match status" value="1"/>
</dbReference>
<comment type="pathway">
    <text evidence="1">Cofactor biosynthesis; thiamine diphosphate biosynthesis.</text>
</comment>
<dbReference type="InterPro" id="IPR029056">
    <property type="entry name" value="Ribokinase-like"/>
</dbReference>
<keyword evidence="4" id="KW-0808">Transferase</keyword>
<evidence type="ECO:0000313" key="4">
    <source>
        <dbReference type="EMBL" id="STZ69009.1"/>
    </source>
</evidence>
<dbReference type="RefSeq" id="WP_115091845.1">
    <property type="nucleotide sequence ID" value="NZ_CP068107.1"/>
</dbReference>
<dbReference type="Pfam" id="PF08543">
    <property type="entry name" value="Phos_pyr_kin"/>
    <property type="match status" value="1"/>
</dbReference>
<feature type="domain" description="Pyridoxamine kinase/Phosphomethylpyrimidine kinase" evidence="3">
    <location>
        <begin position="15"/>
        <end position="245"/>
    </location>
</feature>
<proteinExistence type="predicted"/>
<dbReference type="GO" id="GO:0009228">
    <property type="term" value="P:thiamine biosynthetic process"/>
    <property type="evidence" value="ECO:0007669"/>
    <property type="project" value="InterPro"/>
</dbReference>
<keyword evidence="5" id="KW-1185">Reference proteome</keyword>
<dbReference type="GO" id="GO:0008902">
    <property type="term" value="F:hydroxymethylpyrimidine kinase activity"/>
    <property type="evidence" value="ECO:0007669"/>
    <property type="project" value="UniProtKB-EC"/>
</dbReference>
<reference evidence="4 5" key="1">
    <citation type="submission" date="2018-06" db="EMBL/GenBank/DDBJ databases">
        <authorList>
            <consortium name="Pathogen Informatics"/>
            <person name="Doyle S."/>
        </authorList>
    </citation>
    <scope>NUCLEOTIDE SEQUENCE [LARGE SCALE GENOMIC DNA]</scope>
    <source>
        <strain evidence="4 5">NCTC11179</strain>
    </source>
</reference>
<evidence type="ECO:0000256" key="1">
    <source>
        <dbReference type="ARBA" id="ARBA00004948"/>
    </source>
</evidence>
<dbReference type="InterPro" id="IPR013749">
    <property type="entry name" value="PM/HMP-P_kinase-1"/>
</dbReference>
<dbReference type="PANTHER" id="PTHR20858">
    <property type="entry name" value="PHOSPHOMETHYLPYRIMIDINE KINASE"/>
    <property type="match status" value="1"/>
</dbReference>
<dbReference type="InterPro" id="IPR004399">
    <property type="entry name" value="HMP/HMP-P_kinase_dom"/>
</dbReference>
<dbReference type="EC" id="2.7.1.49" evidence="2"/>
<protein>
    <recommendedName>
        <fullName evidence="2">hydroxymethylpyrimidine kinase</fullName>
        <ecNumber evidence="2">2.7.1.49</ecNumber>
    </recommendedName>
</protein>